<sequence length="350" mass="39196">MRLLLTLSLLILNLSTVGQTSRKKPKQPTTTLYGGYKDVVALDSTLWAVDASGHLASFTSAGEERPLSTTLKVPITSIHATGKDELLVVCGQDIYLLNSKTQACTYEAKLPPKTVFLARDNRKQVWAATETGLLNVATNQSFVPDSTLNHYYKWRPQPSAALLDSYNILWIGFDMGEWGGNLQVFDTNLQRFVPVGFADTLARLCPVNSFCEAETQMYLSGAVTHGSNSSCITRFDKLQAKRVFNSSWRENYRTMVFGDPGGEYISTIAYSLTENRLYYNSQNGIYRAPINMELHQQDAWQLVCAPMSSWPTDRRQHVSKMVFTSDNKLVLLVENNALGIWDGRILTLIP</sequence>
<evidence type="ECO:0000313" key="1">
    <source>
        <dbReference type="EMBL" id="UPL51011.1"/>
    </source>
</evidence>
<evidence type="ECO:0000313" key="2">
    <source>
        <dbReference type="Proteomes" id="UP000829647"/>
    </source>
</evidence>
<dbReference type="Proteomes" id="UP000829647">
    <property type="component" value="Chromosome"/>
</dbReference>
<protein>
    <submittedName>
        <fullName evidence="1">Uncharacterized protein</fullName>
    </submittedName>
</protein>
<gene>
    <name evidence="1" type="ORF">MWH26_08910</name>
</gene>
<dbReference type="EMBL" id="CP095848">
    <property type="protein sequence ID" value="UPL51011.1"/>
    <property type="molecule type" value="Genomic_DNA"/>
</dbReference>
<name>A0ABY4JGX9_9BACT</name>
<dbReference type="InterPro" id="IPR015943">
    <property type="entry name" value="WD40/YVTN_repeat-like_dom_sf"/>
</dbReference>
<dbReference type="Gene3D" id="2.130.10.10">
    <property type="entry name" value="YVTN repeat-like/Quinoprotein amine dehydrogenase"/>
    <property type="match status" value="1"/>
</dbReference>
<reference evidence="1 2" key="1">
    <citation type="submission" date="2022-04" db="EMBL/GenBank/DDBJ databases">
        <title>Hymenobacter sp. isolated from the air.</title>
        <authorList>
            <person name="Won M."/>
            <person name="Lee C.-M."/>
            <person name="Woen H.-Y."/>
            <person name="Kwon S.-W."/>
        </authorList>
    </citation>
    <scope>NUCLEOTIDE SEQUENCE [LARGE SCALE GENOMIC DNA]</scope>
    <source>
        <strain evidence="2">5516 S-25</strain>
    </source>
</reference>
<dbReference type="RefSeq" id="WP_247976923.1">
    <property type="nucleotide sequence ID" value="NZ_CP095848.1"/>
</dbReference>
<proteinExistence type="predicted"/>
<keyword evidence="2" id="KW-1185">Reference proteome</keyword>
<organism evidence="1 2">
    <name type="scientific">Hymenobacter sublimis</name>
    <dbReference type="NCBI Taxonomy" id="2933777"/>
    <lineage>
        <taxon>Bacteria</taxon>
        <taxon>Pseudomonadati</taxon>
        <taxon>Bacteroidota</taxon>
        <taxon>Cytophagia</taxon>
        <taxon>Cytophagales</taxon>
        <taxon>Hymenobacteraceae</taxon>
        <taxon>Hymenobacter</taxon>
    </lineage>
</organism>
<accession>A0ABY4JGX9</accession>
<dbReference type="SUPFAM" id="SSF69322">
    <property type="entry name" value="Tricorn protease domain 2"/>
    <property type="match status" value="1"/>
</dbReference>